<organism evidence="1 2">
    <name type="scientific">Symbiodinium microadriaticum</name>
    <name type="common">Dinoflagellate</name>
    <name type="synonym">Zooxanthella microadriatica</name>
    <dbReference type="NCBI Taxonomy" id="2951"/>
    <lineage>
        <taxon>Eukaryota</taxon>
        <taxon>Sar</taxon>
        <taxon>Alveolata</taxon>
        <taxon>Dinophyceae</taxon>
        <taxon>Suessiales</taxon>
        <taxon>Symbiodiniaceae</taxon>
        <taxon>Symbiodinium</taxon>
    </lineage>
</organism>
<accession>A0A1Q9ELY5</accession>
<dbReference type="Proteomes" id="UP000186817">
    <property type="component" value="Unassembled WGS sequence"/>
</dbReference>
<reference evidence="1 2" key="1">
    <citation type="submission" date="2016-02" db="EMBL/GenBank/DDBJ databases">
        <title>Genome analysis of coral dinoflagellate symbionts highlights evolutionary adaptations to a symbiotic lifestyle.</title>
        <authorList>
            <person name="Aranda M."/>
            <person name="Li Y."/>
            <person name="Liew Y.J."/>
            <person name="Baumgarten S."/>
            <person name="Simakov O."/>
            <person name="Wilson M."/>
            <person name="Piel J."/>
            <person name="Ashoor H."/>
            <person name="Bougouffa S."/>
            <person name="Bajic V.B."/>
            <person name="Ryu T."/>
            <person name="Ravasi T."/>
            <person name="Bayer T."/>
            <person name="Micklem G."/>
            <person name="Kim H."/>
            <person name="Bhak J."/>
            <person name="Lajeunesse T.C."/>
            <person name="Voolstra C.R."/>
        </authorList>
    </citation>
    <scope>NUCLEOTIDE SEQUENCE [LARGE SCALE GENOMIC DNA]</scope>
    <source>
        <strain evidence="1 2">CCMP2467</strain>
    </source>
</reference>
<gene>
    <name evidence="1" type="ORF">AK812_SmicGene8055</name>
</gene>
<dbReference type="AlphaFoldDB" id="A0A1Q9ELY5"/>
<sequence>MFTMQKLSIVAWLMASLLLASILFIILRGIDIAISRGRPRHGELPDEPFNDLCTHSGCGCAEFSYVPAGAIPTQLSRQTPQ</sequence>
<evidence type="ECO:0000313" key="1">
    <source>
        <dbReference type="EMBL" id="OLQ08459.1"/>
    </source>
</evidence>
<proteinExistence type="predicted"/>
<dbReference type="EMBL" id="LSRX01000117">
    <property type="protein sequence ID" value="OLQ08459.1"/>
    <property type="molecule type" value="Genomic_DNA"/>
</dbReference>
<evidence type="ECO:0000313" key="2">
    <source>
        <dbReference type="Proteomes" id="UP000186817"/>
    </source>
</evidence>
<name>A0A1Q9ELY5_SYMMI</name>
<keyword evidence="2" id="KW-1185">Reference proteome</keyword>
<protein>
    <submittedName>
        <fullName evidence="1">Uncharacterized protein</fullName>
    </submittedName>
</protein>
<comment type="caution">
    <text evidence="1">The sequence shown here is derived from an EMBL/GenBank/DDBJ whole genome shotgun (WGS) entry which is preliminary data.</text>
</comment>